<evidence type="ECO:0000313" key="1">
    <source>
        <dbReference type="EMBL" id="KAI0083556.1"/>
    </source>
</evidence>
<protein>
    <submittedName>
        <fullName evidence="1">Uncharacterized protein</fullName>
    </submittedName>
</protein>
<organism evidence="1 2">
    <name type="scientific">Irpex rosettiformis</name>
    <dbReference type="NCBI Taxonomy" id="378272"/>
    <lineage>
        <taxon>Eukaryota</taxon>
        <taxon>Fungi</taxon>
        <taxon>Dikarya</taxon>
        <taxon>Basidiomycota</taxon>
        <taxon>Agaricomycotina</taxon>
        <taxon>Agaricomycetes</taxon>
        <taxon>Polyporales</taxon>
        <taxon>Irpicaceae</taxon>
        <taxon>Irpex</taxon>
    </lineage>
</organism>
<dbReference type="EMBL" id="MU274960">
    <property type="protein sequence ID" value="KAI0083556.1"/>
    <property type="molecule type" value="Genomic_DNA"/>
</dbReference>
<comment type="caution">
    <text evidence="1">The sequence shown here is derived from an EMBL/GenBank/DDBJ whole genome shotgun (WGS) entry which is preliminary data.</text>
</comment>
<gene>
    <name evidence="1" type="ORF">BDY19DRAFT_1079007</name>
</gene>
<sequence>MSIIMFSMNQKCNALATAMGMFFHSANTPELVVEVFAHAGLSVSTTSIHSMIASLSKSANEEAFEQFQSNLGMPETILQIPVTKTTHIPCRAMDIDQSTVDGQAEILESLFTQANIGDPSDVSGVEDISDYVVLVHGDLGTGERLHGSQDSRSIERTPVRGLRNPLFVMGLFHLQMAAADAIWRMFIKPKSQRTEPNCLYQQACKIRPHDSGRIGSQPGFRLMHDLILQCTSARILDVWRAAISKLSHLSLESYAQSASWSDIIELSHGLVKDYLDQPLRGDQEFRNNTLILGRLLDYIELTHAMKYGDIGRVEATFLKWVFIFKSVGKHKYASQLIKTMNDLRFVYPPRLARAIRLNWLCNPTGRPDGFRAVDWLVELMNLYIKVVYGSSGYTRTFQLILKQSPLIEIFRHLHRTMQDNFHLLHRSVRHAPQSQQNTLQALCTLLCTNKAYEIEDGRKSYELIDHVHEGIYKLQSSGTVATVEMTGPEDGNVFSDDTEKDEEAEVEIDDLEAEY</sequence>
<reference evidence="1" key="1">
    <citation type="journal article" date="2021" name="Environ. Microbiol.">
        <title>Gene family expansions and transcriptome signatures uncover fungal adaptations to wood decay.</title>
        <authorList>
            <person name="Hage H."/>
            <person name="Miyauchi S."/>
            <person name="Viragh M."/>
            <person name="Drula E."/>
            <person name="Min B."/>
            <person name="Chaduli D."/>
            <person name="Navarro D."/>
            <person name="Favel A."/>
            <person name="Norest M."/>
            <person name="Lesage-Meessen L."/>
            <person name="Balint B."/>
            <person name="Merenyi Z."/>
            <person name="de Eugenio L."/>
            <person name="Morin E."/>
            <person name="Martinez A.T."/>
            <person name="Baldrian P."/>
            <person name="Stursova M."/>
            <person name="Martinez M.J."/>
            <person name="Novotny C."/>
            <person name="Magnuson J.K."/>
            <person name="Spatafora J.W."/>
            <person name="Maurice S."/>
            <person name="Pangilinan J."/>
            <person name="Andreopoulos W."/>
            <person name="LaButti K."/>
            <person name="Hundley H."/>
            <person name="Na H."/>
            <person name="Kuo A."/>
            <person name="Barry K."/>
            <person name="Lipzen A."/>
            <person name="Henrissat B."/>
            <person name="Riley R."/>
            <person name="Ahrendt S."/>
            <person name="Nagy L.G."/>
            <person name="Grigoriev I.V."/>
            <person name="Martin F."/>
            <person name="Rosso M.N."/>
        </authorList>
    </citation>
    <scope>NUCLEOTIDE SEQUENCE</scope>
    <source>
        <strain evidence="1">CBS 384.51</strain>
    </source>
</reference>
<dbReference type="Proteomes" id="UP001055072">
    <property type="component" value="Unassembled WGS sequence"/>
</dbReference>
<evidence type="ECO:0000313" key="2">
    <source>
        <dbReference type="Proteomes" id="UP001055072"/>
    </source>
</evidence>
<accession>A0ACB8TNG4</accession>
<proteinExistence type="predicted"/>
<keyword evidence="2" id="KW-1185">Reference proteome</keyword>
<name>A0ACB8TNG4_9APHY</name>